<reference evidence="1" key="2">
    <citation type="journal article" date="2020" name="Nat. Commun.">
        <title>Large-scale genome sequencing of mycorrhizal fungi provides insights into the early evolution of symbiotic traits.</title>
        <authorList>
            <person name="Miyauchi S."/>
            <person name="Kiss E."/>
            <person name="Kuo A."/>
            <person name="Drula E."/>
            <person name="Kohler A."/>
            <person name="Sanchez-Garcia M."/>
            <person name="Morin E."/>
            <person name="Andreopoulos B."/>
            <person name="Barry K.W."/>
            <person name="Bonito G."/>
            <person name="Buee M."/>
            <person name="Carver A."/>
            <person name="Chen C."/>
            <person name="Cichocki N."/>
            <person name="Clum A."/>
            <person name="Culley D."/>
            <person name="Crous P.W."/>
            <person name="Fauchery L."/>
            <person name="Girlanda M."/>
            <person name="Hayes R.D."/>
            <person name="Keri Z."/>
            <person name="LaButti K."/>
            <person name="Lipzen A."/>
            <person name="Lombard V."/>
            <person name="Magnuson J."/>
            <person name="Maillard F."/>
            <person name="Murat C."/>
            <person name="Nolan M."/>
            <person name="Ohm R.A."/>
            <person name="Pangilinan J."/>
            <person name="Pereira M.F."/>
            <person name="Perotto S."/>
            <person name="Peter M."/>
            <person name="Pfister S."/>
            <person name="Riley R."/>
            <person name="Sitrit Y."/>
            <person name="Stielow J.B."/>
            <person name="Szollosi G."/>
            <person name="Zifcakova L."/>
            <person name="Stursova M."/>
            <person name="Spatafora J.W."/>
            <person name="Tedersoo L."/>
            <person name="Vaario L.M."/>
            <person name="Yamada A."/>
            <person name="Yan M."/>
            <person name="Wang P."/>
            <person name="Xu J."/>
            <person name="Bruns T."/>
            <person name="Baldrian P."/>
            <person name="Vilgalys R."/>
            <person name="Dunand C."/>
            <person name="Henrissat B."/>
            <person name="Grigoriev I.V."/>
            <person name="Hibbett D."/>
            <person name="Nagy L.G."/>
            <person name="Martin F.M."/>
        </authorList>
    </citation>
    <scope>NUCLEOTIDE SEQUENCE</scope>
    <source>
        <strain evidence="1">P2</strain>
    </source>
</reference>
<comment type="caution">
    <text evidence="1">The sequence shown here is derived from an EMBL/GenBank/DDBJ whole genome shotgun (WGS) entry which is preliminary data.</text>
</comment>
<reference evidence="1" key="1">
    <citation type="submission" date="2019-10" db="EMBL/GenBank/DDBJ databases">
        <authorList>
            <consortium name="DOE Joint Genome Institute"/>
            <person name="Kuo A."/>
            <person name="Miyauchi S."/>
            <person name="Kiss E."/>
            <person name="Drula E."/>
            <person name="Kohler A."/>
            <person name="Sanchez-Garcia M."/>
            <person name="Andreopoulos B."/>
            <person name="Barry K.W."/>
            <person name="Bonito G."/>
            <person name="Buee M."/>
            <person name="Carver A."/>
            <person name="Chen C."/>
            <person name="Cichocki N."/>
            <person name="Clum A."/>
            <person name="Culley D."/>
            <person name="Crous P.W."/>
            <person name="Fauchery L."/>
            <person name="Girlanda M."/>
            <person name="Hayes R."/>
            <person name="Keri Z."/>
            <person name="Labutti K."/>
            <person name="Lipzen A."/>
            <person name="Lombard V."/>
            <person name="Magnuson J."/>
            <person name="Maillard F."/>
            <person name="Morin E."/>
            <person name="Murat C."/>
            <person name="Nolan M."/>
            <person name="Ohm R."/>
            <person name="Pangilinan J."/>
            <person name="Pereira M."/>
            <person name="Perotto S."/>
            <person name="Peter M."/>
            <person name="Riley R."/>
            <person name="Sitrit Y."/>
            <person name="Stielow B."/>
            <person name="Szollosi G."/>
            <person name="Zifcakova L."/>
            <person name="Stursova M."/>
            <person name="Spatafora J.W."/>
            <person name="Tedersoo L."/>
            <person name="Vaario L.-M."/>
            <person name="Yamada A."/>
            <person name="Yan M."/>
            <person name="Wang P."/>
            <person name="Xu J."/>
            <person name="Bruns T."/>
            <person name="Baldrian P."/>
            <person name="Vilgalys R."/>
            <person name="Henrissat B."/>
            <person name="Grigoriev I.V."/>
            <person name="Hibbett D."/>
            <person name="Nagy L.G."/>
            <person name="Martin F.M."/>
        </authorList>
    </citation>
    <scope>NUCLEOTIDE SEQUENCE</scope>
    <source>
        <strain evidence="1">P2</strain>
    </source>
</reference>
<protein>
    <submittedName>
        <fullName evidence="1">Short-chain dehydrogenase</fullName>
    </submittedName>
</protein>
<evidence type="ECO:0000313" key="2">
    <source>
        <dbReference type="Proteomes" id="UP000886501"/>
    </source>
</evidence>
<dbReference type="Proteomes" id="UP000886501">
    <property type="component" value="Unassembled WGS sequence"/>
</dbReference>
<gene>
    <name evidence="1" type="ORF">BDM02DRAFT_3126557</name>
</gene>
<evidence type="ECO:0000313" key="1">
    <source>
        <dbReference type="EMBL" id="KAF9652184.1"/>
    </source>
</evidence>
<name>A0ACB6ZRL3_THEGA</name>
<accession>A0ACB6ZRL3</accession>
<dbReference type="EMBL" id="MU117970">
    <property type="protein sequence ID" value="KAF9652184.1"/>
    <property type="molecule type" value="Genomic_DNA"/>
</dbReference>
<organism evidence="1 2">
    <name type="scientific">Thelephora ganbajun</name>
    <name type="common">Ganba fungus</name>
    <dbReference type="NCBI Taxonomy" id="370292"/>
    <lineage>
        <taxon>Eukaryota</taxon>
        <taxon>Fungi</taxon>
        <taxon>Dikarya</taxon>
        <taxon>Basidiomycota</taxon>
        <taxon>Agaricomycotina</taxon>
        <taxon>Agaricomycetes</taxon>
        <taxon>Thelephorales</taxon>
        <taxon>Thelephoraceae</taxon>
        <taxon>Thelephora</taxon>
    </lineage>
</organism>
<proteinExistence type="predicted"/>
<keyword evidence="2" id="KW-1185">Reference proteome</keyword>
<sequence length="257" mass="27397">MTRPVVIVTGASRGIGLGVTKALLTEFNAIVGAISRSKPAELVQLEQAHGESLKIYQCDIANEAALIDVISIFTKVHNRLDGLVLNAGVLEPLGPIADESVSLAAWKSHFDVNFFSLIPALRASLPALRSSQGRVIIVSSGAAVGSLAGWGPYNASKAALNSLCRIRTLANEEPDITAIALRPGIVDTYMQTTLRNSPDKMAPADHQRFIKAQAEGSLISPDTSGYLIASLALKAKKELHGQYISNAAPELEEYQKK</sequence>